<dbReference type="RefSeq" id="XP_018696151.1">
    <property type="nucleotide sequence ID" value="XM_018833527.1"/>
</dbReference>
<dbReference type="STRING" id="1367422.A0A178ZSI2"/>
<dbReference type="InterPro" id="IPR001138">
    <property type="entry name" value="Zn2Cys6_DnaBD"/>
</dbReference>
<dbReference type="GeneID" id="30006181"/>
<keyword evidence="4" id="KW-0804">Transcription</keyword>
<reference evidence="8 9" key="1">
    <citation type="submission" date="2016-04" db="EMBL/GenBank/DDBJ databases">
        <title>Draft genome of Fonsecaea erecta CBS 125763.</title>
        <authorList>
            <person name="Weiss V.A."/>
            <person name="Vicente V.A."/>
            <person name="Raittz R.T."/>
            <person name="Moreno L.F."/>
            <person name="De Souza E.M."/>
            <person name="Pedrosa F.O."/>
            <person name="Steffens M.B."/>
            <person name="Faoro H."/>
            <person name="Tadra-Sfeir M.Z."/>
            <person name="Najafzadeh M.J."/>
            <person name="Felipe M.S."/>
            <person name="Teixeira M."/>
            <person name="Sun J."/>
            <person name="Xi L."/>
            <person name="Gomes R."/>
            <person name="De Azevedo C.M."/>
            <person name="Salgado C.G."/>
            <person name="Da Silva M.B."/>
            <person name="Nascimento M.F."/>
            <person name="Queiroz-Telles F."/>
            <person name="Attili D.S."/>
            <person name="Gorbushina A."/>
        </authorList>
    </citation>
    <scope>NUCLEOTIDE SEQUENCE [LARGE SCALE GENOMIC DNA]</scope>
    <source>
        <strain evidence="8 9">CBS 125763</strain>
    </source>
</reference>
<dbReference type="GO" id="GO:0006351">
    <property type="term" value="P:DNA-templated transcription"/>
    <property type="evidence" value="ECO:0007669"/>
    <property type="project" value="InterPro"/>
</dbReference>
<dbReference type="Gene3D" id="4.10.240.10">
    <property type="entry name" value="Zn(2)-C6 fungal-type DNA-binding domain"/>
    <property type="match status" value="1"/>
</dbReference>
<feature type="compositionally biased region" description="Polar residues" evidence="6">
    <location>
        <begin position="638"/>
        <end position="652"/>
    </location>
</feature>
<organism evidence="8 9">
    <name type="scientific">Fonsecaea erecta</name>
    <dbReference type="NCBI Taxonomy" id="1367422"/>
    <lineage>
        <taxon>Eukaryota</taxon>
        <taxon>Fungi</taxon>
        <taxon>Dikarya</taxon>
        <taxon>Ascomycota</taxon>
        <taxon>Pezizomycotina</taxon>
        <taxon>Eurotiomycetes</taxon>
        <taxon>Chaetothyriomycetidae</taxon>
        <taxon>Chaetothyriales</taxon>
        <taxon>Herpotrichiellaceae</taxon>
        <taxon>Fonsecaea</taxon>
    </lineage>
</organism>
<dbReference type="SUPFAM" id="SSF57701">
    <property type="entry name" value="Zn2/Cys6 DNA-binding domain"/>
    <property type="match status" value="1"/>
</dbReference>
<evidence type="ECO:0000313" key="8">
    <source>
        <dbReference type="EMBL" id="OAP62784.1"/>
    </source>
</evidence>
<dbReference type="SMART" id="SM00066">
    <property type="entry name" value="GAL4"/>
    <property type="match status" value="1"/>
</dbReference>
<feature type="region of interest" description="Disordered" evidence="6">
    <location>
        <begin position="94"/>
        <end position="115"/>
    </location>
</feature>
<dbReference type="PROSITE" id="PS00463">
    <property type="entry name" value="ZN2_CY6_FUNGAL_1"/>
    <property type="match status" value="1"/>
</dbReference>
<evidence type="ECO:0000259" key="7">
    <source>
        <dbReference type="PROSITE" id="PS50048"/>
    </source>
</evidence>
<dbReference type="PANTHER" id="PTHR47425:SF3">
    <property type="entry name" value="ZN(II)2CYS6 TRANSCRIPTION FACTOR (EUROFUNG)"/>
    <property type="match status" value="1"/>
</dbReference>
<evidence type="ECO:0000256" key="6">
    <source>
        <dbReference type="SAM" id="MobiDB-lite"/>
    </source>
</evidence>
<accession>A0A178ZSI2</accession>
<dbReference type="Proteomes" id="UP000078343">
    <property type="component" value="Unassembled WGS sequence"/>
</dbReference>
<dbReference type="InterPro" id="IPR036864">
    <property type="entry name" value="Zn2-C6_fun-type_DNA-bd_sf"/>
</dbReference>
<dbReference type="GO" id="GO:0008270">
    <property type="term" value="F:zinc ion binding"/>
    <property type="evidence" value="ECO:0007669"/>
    <property type="project" value="InterPro"/>
</dbReference>
<dbReference type="PROSITE" id="PS50048">
    <property type="entry name" value="ZN2_CY6_FUNGAL_2"/>
    <property type="match status" value="1"/>
</dbReference>
<dbReference type="CDD" id="cd12148">
    <property type="entry name" value="fungal_TF_MHR"/>
    <property type="match status" value="1"/>
</dbReference>
<keyword evidence="3" id="KW-0238">DNA-binding</keyword>
<sequence>MSTSTQTKAAKARSSSEIRFISTKPIKRRASQACTQCRHRKVRCDYIFRRPASCTNCRLDGTTCEVPKSKRRRSHYVDTFCSITPATLLSQEVAASTPWQESTSPSDDPESELQCGGHDKDIIPGLVPEPQATLEQADESMMWNSLTDQFDPTSQKDQLCEAVPQIVLPHYLRPVPKHISDEDLAYLQKKGAFDIPATIHRNELLRCYIQYVHPLLPIIDLRDFLRAIDKNDPSDTFSLMLLQAVMFAGTTFIDMNYVPGYEDRRAYQKAYFQKVKMLYDLDYEEDRVTIVQCVLLMTYWYESPNHPKDIWHWVGIAVADARSIGLNCVPQDSSGTVQQKRLWKRIWWGCYMRDRLVASGMRRTMRIKEEECCVQGLDIEDFEACTSLSDFEHMIGSACAVGSGSTHANLVRLCIALVDLCKIVADILTLQYATPSQKIGGTHAATMKLLPKEPSTATEVGRRDRDLETWYEGLPVEIRYSFPETQDDRRPISDRLVYLHSAVVASVYAAITSTLHRPQCMIGMIAPSEKHLTETQMTSKMKVYDAARKVASLYRDIVARNMTDSVPNTSVAVLLPACVVLHADARATESPTCNESRACLEDCVKVLQRLRDTFASADFALLVLSQAIQKLTPAIRGPTSQIATPPQSTTDQLKPYPTLGPSDLASMNLLQSPQENKPPSSLEASHSQPCLVSGGEMDAEEAHLMETDDPVDEAAGHKESQIDDVCAYLETNRVNDPWWDDLMNL</sequence>
<feature type="region of interest" description="Disordered" evidence="6">
    <location>
        <begin position="637"/>
        <end position="692"/>
    </location>
</feature>
<keyword evidence="5" id="KW-0539">Nucleus</keyword>
<dbReference type="CDD" id="cd00067">
    <property type="entry name" value="GAL4"/>
    <property type="match status" value="1"/>
</dbReference>
<dbReference type="Pfam" id="PF04082">
    <property type="entry name" value="Fungal_trans"/>
    <property type="match status" value="1"/>
</dbReference>
<name>A0A178ZSI2_9EURO</name>
<evidence type="ECO:0000256" key="4">
    <source>
        <dbReference type="ARBA" id="ARBA00023163"/>
    </source>
</evidence>
<proteinExistence type="predicted"/>
<evidence type="ECO:0000313" key="9">
    <source>
        <dbReference type="Proteomes" id="UP000078343"/>
    </source>
</evidence>
<gene>
    <name evidence="8" type="ORF">AYL99_02011</name>
</gene>
<protein>
    <recommendedName>
        <fullName evidence="7">Zn(2)-C6 fungal-type domain-containing protein</fullName>
    </recommendedName>
</protein>
<dbReference type="GO" id="GO:0000981">
    <property type="term" value="F:DNA-binding transcription factor activity, RNA polymerase II-specific"/>
    <property type="evidence" value="ECO:0007669"/>
    <property type="project" value="InterPro"/>
</dbReference>
<feature type="domain" description="Zn(2)-C6 fungal-type" evidence="7">
    <location>
        <begin position="33"/>
        <end position="66"/>
    </location>
</feature>
<dbReference type="GO" id="GO:0003677">
    <property type="term" value="F:DNA binding"/>
    <property type="evidence" value="ECO:0007669"/>
    <property type="project" value="UniProtKB-KW"/>
</dbReference>
<evidence type="ECO:0000256" key="2">
    <source>
        <dbReference type="ARBA" id="ARBA00023015"/>
    </source>
</evidence>
<keyword evidence="1" id="KW-0479">Metal-binding</keyword>
<dbReference type="OrthoDB" id="4451586at2759"/>
<evidence type="ECO:0000256" key="3">
    <source>
        <dbReference type="ARBA" id="ARBA00023125"/>
    </source>
</evidence>
<comment type="caution">
    <text evidence="8">The sequence shown here is derived from an EMBL/GenBank/DDBJ whole genome shotgun (WGS) entry which is preliminary data.</text>
</comment>
<dbReference type="PANTHER" id="PTHR47425">
    <property type="entry name" value="FARB-RELATED"/>
    <property type="match status" value="1"/>
</dbReference>
<dbReference type="Pfam" id="PF00172">
    <property type="entry name" value="Zn_clus"/>
    <property type="match status" value="1"/>
</dbReference>
<keyword evidence="2" id="KW-0805">Transcription regulation</keyword>
<feature type="compositionally biased region" description="Polar residues" evidence="6">
    <location>
        <begin position="668"/>
        <end position="690"/>
    </location>
</feature>
<dbReference type="InterPro" id="IPR007219">
    <property type="entry name" value="XnlR_reg_dom"/>
</dbReference>
<dbReference type="InterPro" id="IPR052761">
    <property type="entry name" value="Fungal_Detox/Toxin_TFs"/>
</dbReference>
<dbReference type="AlphaFoldDB" id="A0A178ZSI2"/>
<keyword evidence="9" id="KW-1185">Reference proteome</keyword>
<evidence type="ECO:0000256" key="1">
    <source>
        <dbReference type="ARBA" id="ARBA00022723"/>
    </source>
</evidence>
<dbReference type="EMBL" id="LVYI01000002">
    <property type="protein sequence ID" value="OAP62784.1"/>
    <property type="molecule type" value="Genomic_DNA"/>
</dbReference>
<dbReference type="SMART" id="SM00906">
    <property type="entry name" value="Fungal_trans"/>
    <property type="match status" value="1"/>
</dbReference>
<evidence type="ECO:0000256" key="5">
    <source>
        <dbReference type="ARBA" id="ARBA00023242"/>
    </source>
</evidence>